<dbReference type="AlphaFoldDB" id="A0A1N6MTR3"/>
<comment type="similarity">
    <text evidence="1">Belongs to the SsuE family.</text>
</comment>
<evidence type="ECO:0000259" key="5">
    <source>
        <dbReference type="Pfam" id="PF03358"/>
    </source>
</evidence>
<keyword evidence="4 7" id="KW-0560">Oxidoreductase</keyword>
<dbReference type="InterPro" id="IPR005025">
    <property type="entry name" value="FMN_Rdtase-like_dom"/>
</dbReference>
<dbReference type="Gene3D" id="3.40.50.360">
    <property type="match status" value="1"/>
</dbReference>
<organism evidence="7 8">
    <name type="scientific">Xenorhabdus innexi</name>
    <dbReference type="NCBI Taxonomy" id="290109"/>
    <lineage>
        <taxon>Bacteria</taxon>
        <taxon>Pseudomonadati</taxon>
        <taxon>Pseudomonadota</taxon>
        <taxon>Gammaproteobacteria</taxon>
        <taxon>Enterobacterales</taxon>
        <taxon>Morganellaceae</taxon>
        <taxon>Xenorhabdus</taxon>
    </lineage>
</organism>
<dbReference type="InterPro" id="IPR051814">
    <property type="entry name" value="NAD(P)H-dep_FMN_reductase"/>
</dbReference>
<evidence type="ECO:0000313" key="7">
    <source>
        <dbReference type="EMBL" id="SIP72265.1"/>
    </source>
</evidence>
<reference evidence="8" key="2">
    <citation type="submission" date="2016-12" db="EMBL/GenBank/DDBJ databases">
        <authorList>
            <person name="Gaudriault S."/>
        </authorList>
    </citation>
    <scope>NUCLEOTIDE SEQUENCE [LARGE SCALE GENOMIC DNA]</scope>
    <source>
        <strain evidence="8">HGB1681 (deposited as PTA-6826 in the American Type Culture Collection)</strain>
    </source>
</reference>
<keyword evidence="2" id="KW-0285">Flavoprotein</keyword>
<gene>
    <name evidence="7" type="primary">ssuE</name>
    <name evidence="6" type="ORF">Xinn_02499</name>
    <name evidence="7" type="ORF">XIS1_1410004</name>
</gene>
<evidence type="ECO:0000256" key="1">
    <source>
        <dbReference type="ARBA" id="ARBA00005990"/>
    </source>
</evidence>
<dbReference type="SUPFAM" id="SSF52218">
    <property type="entry name" value="Flavoproteins"/>
    <property type="match status" value="1"/>
</dbReference>
<dbReference type="Proteomes" id="UP000196435">
    <property type="component" value="Unassembled WGS sequence"/>
</dbReference>
<dbReference type="GO" id="GO:0046306">
    <property type="term" value="P:alkanesulfonate catabolic process"/>
    <property type="evidence" value="ECO:0007669"/>
    <property type="project" value="InterPro"/>
</dbReference>
<dbReference type="Proteomes" id="UP000224871">
    <property type="component" value="Unassembled WGS sequence"/>
</dbReference>
<protein>
    <submittedName>
        <fullName evidence="7">FMN reductase</fullName>
        <ecNumber evidence="7">1.5.1.-</ecNumber>
    </submittedName>
</protein>
<evidence type="ECO:0000256" key="2">
    <source>
        <dbReference type="ARBA" id="ARBA00022630"/>
    </source>
</evidence>
<dbReference type="Pfam" id="PF03358">
    <property type="entry name" value="FMN_red"/>
    <property type="match status" value="1"/>
</dbReference>
<evidence type="ECO:0000313" key="6">
    <source>
        <dbReference type="EMBL" id="PHM33420.1"/>
    </source>
</evidence>
<dbReference type="EMBL" id="FTLG01000048">
    <property type="protein sequence ID" value="SIP72265.1"/>
    <property type="molecule type" value="Genomic_DNA"/>
</dbReference>
<feature type="domain" description="NADPH-dependent FMN reductase-like" evidence="5">
    <location>
        <begin position="1"/>
        <end position="141"/>
    </location>
</feature>
<dbReference type="OrthoDB" id="1643408at2"/>
<dbReference type="GO" id="GO:0008752">
    <property type="term" value="F:FMN reductase [NAD(P)H] activity"/>
    <property type="evidence" value="ECO:0007669"/>
    <property type="project" value="InterPro"/>
</dbReference>
<dbReference type="InterPro" id="IPR020048">
    <property type="entry name" value="NADPH-dep_FMN_reduc_SsuE"/>
</dbReference>
<evidence type="ECO:0000256" key="4">
    <source>
        <dbReference type="ARBA" id="ARBA00023002"/>
    </source>
</evidence>
<keyword evidence="3" id="KW-0288">FMN</keyword>
<dbReference type="EMBL" id="NIBU01000029">
    <property type="protein sequence ID" value="PHM33420.1"/>
    <property type="molecule type" value="Genomic_DNA"/>
</dbReference>
<dbReference type="PANTHER" id="PTHR43408:SF1">
    <property type="entry name" value="FMN REDUCTASE (NADPH)"/>
    <property type="match status" value="1"/>
</dbReference>
<proteinExistence type="inferred from homology"/>
<evidence type="ECO:0000313" key="9">
    <source>
        <dbReference type="Proteomes" id="UP000224871"/>
    </source>
</evidence>
<reference evidence="6 9" key="3">
    <citation type="journal article" date="2017" name="Nat. Microbiol.">
        <title>Natural product diversity associated with the nematode symbionts Photorhabdus and Xenorhabdus.</title>
        <authorList>
            <person name="Tobias N.J."/>
            <person name="Wolff H."/>
            <person name="Djahanschiri B."/>
            <person name="Grundmann F."/>
            <person name="Kronenwerth M."/>
            <person name="Shi Y.M."/>
            <person name="Simonyi S."/>
            <person name="Grun P."/>
            <person name="Shapiro-Ilan D."/>
            <person name="Pidot S.J."/>
            <person name="Stinear T.P."/>
            <person name="Ebersberger I."/>
            <person name="Bode H.B."/>
        </authorList>
    </citation>
    <scope>NUCLEOTIDE SEQUENCE [LARGE SCALE GENOMIC DNA]</scope>
    <source>
        <strain evidence="6 9">DSM 16336</strain>
    </source>
</reference>
<evidence type="ECO:0000256" key="3">
    <source>
        <dbReference type="ARBA" id="ARBA00022643"/>
    </source>
</evidence>
<dbReference type="RefSeq" id="WP_086955466.1">
    <property type="nucleotide sequence ID" value="NZ_CAWNQC010000212.1"/>
</dbReference>
<dbReference type="InterPro" id="IPR029039">
    <property type="entry name" value="Flavoprotein-like_sf"/>
</dbReference>
<sequence>MRILFLGGSPAPISKSSVLLNYVYQWLTQEGIEAITVRVSDFDADALINANFHHPDIKHFITQLESVDGVVVAAPVYKASYPGGLKALFDLLPERALENKVVLPLMTAGSNSHLLALDYSLKPVLGVLKAEEIISGVYACDSQIEYGNKAGDKTTEPTISAEIRSRLDQNIRAFFRAVQRRPLQIKPLQTRSSEIKSSPLLSAVGEIK</sequence>
<dbReference type="NCBIfam" id="TIGR03567">
    <property type="entry name" value="FMN_reduc_SsuE"/>
    <property type="match status" value="1"/>
</dbReference>
<reference evidence="7" key="1">
    <citation type="submission" date="2016-12" db="EMBL/GenBank/DDBJ databases">
        <authorList>
            <person name="Song W.-J."/>
            <person name="Kurnit D.M."/>
        </authorList>
    </citation>
    <scope>NUCLEOTIDE SEQUENCE [LARGE SCALE GENOMIC DNA]</scope>
    <source>
        <strain evidence="7">HGB1681</strain>
    </source>
</reference>
<dbReference type="PANTHER" id="PTHR43408">
    <property type="entry name" value="FMN REDUCTASE (NADPH)"/>
    <property type="match status" value="1"/>
</dbReference>
<name>A0A1N6MTR3_9GAMM</name>
<keyword evidence="9" id="KW-1185">Reference proteome</keyword>
<evidence type="ECO:0000313" key="8">
    <source>
        <dbReference type="Proteomes" id="UP000196435"/>
    </source>
</evidence>
<accession>A0A1N6MTR3</accession>
<dbReference type="EC" id="1.5.1.-" evidence="7"/>